<dbReference type="InterPro" id="IPR042417">
    <property type="entry name" value="PALB2"/>
</dbReference>
<feature type="compositionally biased region" description="Low complexity" evidence="1">
    <location>
        <begin position="238"/>
        <end position="251"/>
    </location>
</feature>
<evidence type="ECO:0000313" key="4">
    <source>
        <dbReference type="Proteomes" id="UP000824219"/>
    </source>
</evidence>
<feature type="domain" description="Partner and localiser of BRCA2 WD40" evidence="2">
    <location>
        <begin position="838"/>
        <end position="1168"/>
    </location>
</feature>
<feature type="region of interest" description="Disordered" evidence="1">
    <location>
        <begin position="32"/>
        <end position="259"/>
    </location>
</feature>
<feature type="region of interest" description="Disordered" evidence="1">
    <location>
        <begin position="677"/>
        <end position="704"/>
    </location>
</feature>
<feature type="compositionally biased region" description="Polar residues" evidence="1">
    <location>
        <begin position="358"/>
        <end position="370"/>
    </location>
</feature>
<dbReference type="OrthoDB" id="9936560at2759"/>
<dbReference type="Proteomes" id="UP000824219">
    <property type="component" value="Linkage Group LG26"/>
</dbReference>
<feature type="compositionally biased region" description="Basic residues" evidence="1">
    <location>
        <begin position="108"/>
        <end position="118"/>
    </location>
</feature>
<dbReference type="Pfam" id="PF16756">
    <property type="entry name" value="PALB2_WD40"/>
    <property type="match status" value="1"/>
</dbReference>
<dbReference type="Gene3D" id="2.130.10.10">
    <property type="entry name" value="YVTN repeat-like/Quinoprotein amine dehydrogenase"/>
    <property type="match status" value="1"/>
</dbReference>
<dbReference type="GO" id="GO:0003677">
    <property type="term" value="F:DNA binding"/>
    <property type="evidence" value="ECO:0007669"/>
    <property type="project" value="InterPro"/>
</dbReference>
<keyword evidence="4" id="KW-1185">Reference proteome</keyword>
<evidence type="ECO:0000256" key="1">
    <source>
        <dbReference type="SAM" id="MobiDB-lite"/>
    </source>
</evidence>
<dbReference type="InterPro" id="IPR036322">
    <property type="entry name" value="WD40_repeat_dom_sf"/>
</dbReference>
<dbReference type="PANTHER" id="PTHR14662:SF2">
    <property type="entry name" value="PARTNER AND LOCALIZER OF BRCA2"/>
    <property type="match status" value="1"/>
</dbReference>
<dbReference type="GO" id="GO:0000724">
    <property type="term" value="P:double-strand break repair via homologous recombination"/>
    <property type="evidence" value="ECO:0007669"/>
    <property type="project" value="InterPro"/>
</dbReference>
<dbReference type="InterPro" id="IPR031920">
    <property type="entry name" value="PALB2_WD40"/>
</dbReference>
<comment type="caution">
    <text evidence="3">The sequence shown here is derived from an EMBL/GenBank/DDBJ whole genome shotgun (WGS) entry which is preliminary data.</text>
</comment>
<protein>
    <recommendedName>
        <fullName evidence="2">Partner and localiser of BRCA2 WD40 domain-containing protein</fullName>
    </recommendedName>
</protein>
<evidence type="ECO:0000313" key="3">
    <source>
        <dbReference type="EMBL" id="KAG7315552.1"/>
    </source>
</evidence>
<proteinExistence type="predicted"/>
<reference evidence="3 4" key="1">
    <citation type="submission" date="2021-06" db="EMBL/GenBank/DDBJ databases">
        <title>Chromosome-level genome assembly of the red-tail catfish (Hemibagrus wyckioides).</title>
        <authorList>
            <person name="Shao F."/>
        </authorList>
    </citation>
    <scope>NUCLEOTIDE SEQUENCE [LARGE SCALE GENOMIC DNA]</scope>
    <source>
        <strain evidence="3">EC202008001</strain>
        <tissue evidence="3">Blood</tissue>
    </source>
</reference>
<dbReference type="GO" id="GO:0005654">
    <property type="term" value="C:nucleoplasm"/>
    <property type="evidence" value="ECO:0007669"/>
    <property type="project" value="TreeGrafter"/>
</dbReference>
<name>A0A9D3N4E6_9TELE</name>
<sequence>MSEESLTSQDKEELKKRLELLQKEYERTAQRLQRAERREAVRKHVQSRISEHNRLLHINTSVTLEQSSSSSPEQLSSCSAPSESTKVRFRLPGASPFSTLTCKGSPSRSHRLRSKRSLLRLQTREKESDTEESQEKMREGMEERWRDERREMEGEREWTSEEKKDVEKGQAEEERKQEEEEERREQAEMMKDVLEKNEENLTPENHQSAAESSSVNQSPLTKLLEIHDPPAGQSAFRNSPSTSSDNSVPSNEMSGQSCSINNAEKSSDFLTSCTLIEGLPFPVEYYVRTTRRMASAHSSVDLDAVIQSQLSNGRGRRRASRGRVTSQPSSQKLPEKSSSRRCGQRGWQGRRRTRESDSSGQSESLDQSPCSLPQEESEPTPSPNPSSDPQLHLSCELSTDPHVYPIFRRRCGRASVSRSRISTRIKGSSQLLPSLTSLTQALRTKDFRNLSGLLTILDVQDFHLPDDEFGQLKLERLCSSCPNLDSLSCSSRFRKSRSTNSPEGGQVENKKVVLNSLPHAASLESLLPLTCPAQTQVEVENTDQSECEVTSQALDKMQEPVHRSITNQTEVQQNGEAVKHTPLITSNDPHTPSASRSLMLNLSMSLTSHTQIDHNSSLITLGATPNLFTVSPSSQLTPFLSMPDQGVASEQSQVEMNNGTPENFSKEATNLLTSPRVQTQGREVSEHTYSKSCHSNGPEMEDEAPEPAMNAEVEIQGCGITDERGAMEVNISPQEKNTEIPILTNDVLIFSESESQRHSQNEPEKTSDTEDSISGLDFHSQTLTSRNSPRGDISNGLNVETSALTGVSAKQRQDSEAALSLNLVQTSQTHRDAQSQHVELLSRGSLQKTHTLKALDGGCVLDVCLVRWPSEDWCVCVAGEWSVCVWKQNPGDQQWKLLYTWTFTQSVISLQGIPDSSALLCVCLGRLEITEARILYCPSTDSEFSQIELYKGALQAVLAVSDRRVTCCSAPGAHQNLQVFTLTQDGRMAETLSLVSSYETVQTLVMVEREKDALIGWTEHKSFLIWNMKSGQLLQTVRLEESISTATCLRGYSHRGVLCVLLQEVSACHEDTASPLFTLIATNPLTGKSLTLRTFSPASSPSERLVDGDVCESALVGVFQSGLTIWNLTGGVACVYANESAETCRLARWAGPNTLLTGYLSGDVHIYQFNPTENISD</sequence>
<feature type="compositionally biased region" description="Low complexity" evidence="1">
    <location>
        <begin position="60"/>
        <end position="82"/>
    </location>
</feature>
<feature type="compositionally biased region" description="Basic and acidic residues" evidence="1">
    <location>
        <begin position="754"/>
        <end position="768"/>
    </location>
</feature>
<feature type="region of interest" description="Disordered" evidence="1">
    <location>
        <begin position="753"/>
        <end position="775"/>
    </location>
</feature>
<dbReference type="PANTHER" id="PTHR14662">
    <property type="entry name" value="PARTNER AND LOCALIZER OF BRCA2"/>
    <property type="match status" value="1"/>
</dbReference>
<dbReference type="InterPro" id="IPR015943">
    <property type="entry name" value="WD40/YVTN_repeat-like_dom_sf"/>
</dbReference>
<accession>A0A9D3N4E6</accession>
<dbReference type="EMBL" id="JAHKSW010000026">
    <property type="protein sequence ID" value="KAG7315552.1"/>
    <property type="molecule type" value="Genomic_DNA"/>
</dbReference>
<feature type="compositionally biased region" description="Basic and acidic residues" evidence="1">
    <location>
        <begin position="122"/>
        <end position="199"/>
    </location>
</feature>
<feature type="compositionally biased region" description="Polar residues" evidence="1">
    <location>
        <begin position="200"/>
        <end position="220"/>
    </location>
</feature>
<dbReference type="AlphaFoldDB" id="A0A9D3N4E6"/>
<organism evidence="3 4">
    <name type="scientific">Hemibagrus wyckioides</name>
    <dbReference type="NCBI Taxonomy" id="337641"/>
    <lineage>
        <taxon>Eukaryota</taxon>
        <taxon>Metazoa</taxon>
        <taxon>Chordata</taxon>
        <taxon>Craniata</taxon>
        <taxon>Vertebrata</taxon>
        <taxon>Euteleostomi</taxon>
        <taxon>Actinopterygii</taxon>
        <taxon>Neopterygii</taxon>
        <taxon>Teleostei</taxon>
        <taxon>Ostariophysi</taxon>
        <taxon>Siluriformes</taxon>
        <taxon>Bagridae</taxon>
        <taxon>Hemibagrus</taxon>
    </lineage>
</organism>
<gene>
    <name evidence="3" type="ORF">KOW79_020418</name>
</gene>
<evidence type="ECO:0000259" key="2">
    <source>
        <dbReference type="Pfam" id="PF16756"/>
    </source>
</evidence>
<dbReference type="SUPFAM" id="SSF50978">
    <property type="entry name" value="WD40 repeat-like"/>
    <property type="match status" value="1"/>
</dbReference>
<feature type="region of interest" description="Disordered" evidence="1">
    <location>
        <begin position="307"/>
        <end position="394"/>
    </location>
</feature>